<accession>A0A084VXZ7</accession>
<reference evidence="1 3" key="1">
    <citation type="journal article" date="2014" name="BMC Genomics">
        <title>Genome sequence of Anopheles sinensis provides insight into genetics basis of mosquito competence for malaria parasites.</title>
        <authorList>
            <person name="Zhou D."/>
            <person name="Zhang D."/>
            <person name="Ding G."/>
            <person name="Shi L."/>
            <person name="Hou Q."/>
            <person name="Ye Y."/>
            <person name="Xu Y."/>
            <person name="Zhou H."/>
            <person name="Xiong C."/>
            <person name="Li S."/>
            <person name="Yu J."/>
            <person name="Hong S."/>
            <person name="Yu X."/>
            <person name="Zou P."/>
            <person name="Chen C."/>
            <person name="Chang X."/>
            <person name="Wang W."/>
            <person name="Lv Y."/>
            <person name="Sun Y."/>
            <person name="Ma L."/>
            <person name="Shen B."/>
            <person name="Zhu C."/>
        </authorList>
    </citation>
    <scope>NUCLEOTIDE SEQUENCE [LARGE SCALE GENOMIC DNA]</scope>
</reference>
<dbReference type="VEuPathDB" id="VectorBase:ASIC010591"/>
<organism evidence="1">
    <name type="scientific">Anopheles sinensis</name>
    <name type="common">Mosquito</name>
    <dbReference type="NCBI Taxonomy" id="74873"/>
    <lineage>
        <taxon>Eukaryota</taxon>
        <taxon>Metazoa</taxon>
        <taxon>Ecdysozoa</taxon>
        <taxon>Arthropoda</taxon>
        <taxon>Hexapoda</taxon>
        <taxon>Insecta</taxon>
        <taxon>Pterygota</taxon>
        <taxon>Neoptera</taxon>
        <taxon>Endopterygota</taxon>
        <taxon>Diptera</taxon>
        <taxon>Nematocera</taxon>
        <taxon>Culicoidea</taxon>
        <taxon>Culicidae</taxon>
        <taxon>Anophelinae</taxon>
        <taxon>Anopheles</taxon>
    </lineage>
</organism>
<reference evidence="2" key="2">
    <citation type="submission" date="2020-05" db="UniProtKB">
        <authorList>
            <consortium name="EnsemblMetazoa"/>
        </authorList>
    </citation>
    <scope>IDENTIFICATION</scope>
</reference>
<dbReference type="Proteomes" id="UP000030765">
    <property type="component" value="Unassembled WGS sequence"/>
</dbReference>
<dbReference type="EnsemblMetazoa" id="ASIC010591-RA">
    <property type="protein sequence ID" value="ASIC010591-PA"/>
    <property type="gene ID" value="ASIC010591"/>
</dbReference>
<protein>
    <submittedName>
        <fullName evidence="1 2">Cobalamin biosynthesis protein CobD</fullName>
    </submittedName>
</protein>
<evidence type="ECO:0000313" key="3">
    <source>
        <dbReference type="Proteomes" id="UP000030765"/>
    </source>
</evidence>
<sequence>MGTGLEGNSLQRYEVENFNPPSCVMSRIGTAHVPGVLGSTEDVSLRVGSLALVSKLSSQKALRKLTTERLLILCPKPGGESRTRSVASEKPEADRRFRSATSRVWCAAKGIWRMLCCAVLLPGDTFCCGTPACSVSLEFLYGQHHHIIRFRFSVIFLAHTSQQKGSKRKEGRKEGRTEGLKEWNVCRKQHQQAVFRSGPQLKVLAGRIRRHVEKVGASESGDGKWDGKPKHLKGTVWTLARTSIRRFP</sequence>
<evidence type="ECO:0000313" key="2">
    <source>
        <dbReference type="EnsemblMetazoa" id="ASIC010591-PA"/>
    </source>
</evidence>
<evidence type="ECO:0000313" key="1">
    <source>
        <dbReference type="EMBL" id="KFB42841.1"/>
    </source>
</evidence>
<keyword evidence="3" id="KW-1185">Reference proteome</keyword>
<proteinExistence type="predicted"/>
<dbReference type="EMBL" id="KE525226">
    <property type="protein sequence ID" value="KFB42841.1"/>
    <property type="molecule type" value="Genomic_DNA"/>
</dbReference>
<dbReference type="EMBL" id="ATLV01018230">
    <property type="status" value="NOT_ANNOTATED_CDS"/>
    <property type="molecule type" value="Genomic_DNA"/>
</dbReference>
<dbReference type="AlphaFoldDB" id="A0A084VXZ7"/>
<gene>
    <name evidence="1" type="ORF">ZHAS_00010591</name>
</gene>
<name>A0A084VXZ7_ANOSI</name>